<keyword evidence="2" id="KW-1185">Reference proteome</keyword>
<proteinExistence type="predicted"/>
<protein>
    <submittedName>
        <fullName evidence="1">Uncharacterized protein</fullName>
    </submittedName>
</protein>
<evidence type="ECO:0000313" key="2">
    <source>
        <dbReference type="Proteomes" id="UP000799302"/>
    </source>
</evidence>
<organism evidence="1 2">
    <name type="scientific">Microthyrium microscopicum</name>
    <dbReference type="NCBI Taxonomy" id="703497"/>
    <lineage>
        <taxon>Eukaryota</taxon>
        <taxon>Fungi</taxon>
        <taxon>Dikarya</taxon>
        <taxon>Ascomycota</taxon>
        <taxon>Pezizomycotina</taxon>
        <taxon>Dothideomycetes</taxon>
        <taxon>Dothideomycetes incertae sedis</taxon>
        <taxon>Microthyriales</taxon>
        <taxon>Microthyriaceae</taxon>
        <taxon>Microthyrium</taxon>
    </lineage>
</organism>
<reference evidence="1" key="1">
    <citation type="journal article" date="2020" name="Stud. Mycol.">
        <title>101 Dothideomycetes genomes: a test case for predicting lifestyles and emergence of pathogens.</title>
        <authorList>
            <person name="Haridas S."/>
            <person name="Albert R."/>
            <person name="Binder M."/>
            <person name="Bloem J."/>
            <person name="Labutti K."/>
            <person name="Salamov A."/>
            <person name="Andreopoulos B."/>
            <person name="Baker S."/>
            <person name="Barry K."/>
            <person name="Bills G."/>
            <person name="Bluhm B."/>
            <person name="Cannon C."/>
            <person name="Castanera R."/>
            <person name="Culley D."/>
            <person name="Daum C."/>
            <person name="Ezra D."/>
            <person name="Gonzalez J."/>
            <person name="Henrissat B."/>
            <person name="Kuo A."/>
            <person name="Liang C."/>
            <person name="Lipzen A."/>
            <person name="Lutzoni F."/>
            <person name="Magnuson J."/>
            <person name="Mondo S."/>
            <person name="Nolan M."/>
            <person name="Ohm R."/>
            <person name="Pangilinan J."/>
            <person name="Park H.-J."/>
            <person name="Ramirez L."/>
            <person name="Alfaro M."/>
            <person name="Sun H."/>
            <person name="Tritt A."/>
            <person name="Yoshinaga Y."/>
            <person name="Zwiers L.-H."/>
            <person name="Turgeon B."/>
            <person name="Goodwin S."/>
            <person name="Spatafora J."/>
            <person name="Crous P."/>
            <person name="Grigoriev I."/>
        </authorList>
    </citation>
    <scope>NUCLEOTIDE SEQUENCE</scope>
    <source>
        <strain evidence="1">CBS 115976</strain>
    </source>
</reference>
<dbReference type="Proteomes" id="UP000799302">
    <property type="component" value="Unassembled WGS sequence"/>
</dbReference>
<dbReference type="AlphaFoldDB" id="A0A6A6URI8"/>
<sequence>MASPPHSPMTLVPGMDLDTDDPIIPPSSHTLAKTGYFLEKRADWDLWFDHIKRHASILGVWEYIDPDADTPVPPKLPNIPSDDHPNLKDAVLLYKARLNEFITVRDILNQVYQLITHSIHKHFQEGIYDTKDCRTMLRELREWNQDCDGAVEEDLRDELERLKKGPFPTQSIREWLVDWQKFARQSRRYIGKSYPWTDWAICQDLCEAAKSSNEVFAGCGRDKIDEMDKKEVFSLNDFLKYYVKLYDNTFPYVNLSQESHL</sequence>
<gene>
    <name evidence="1" type="ORF">BT63DRAFT_419341</name>
</gene>
<name>A0A6A6URI8_9PEZI</name>
<dbReference type="EMBL" id="MU004230">
    <property type="protein sequence ID" value="KAF2674027.1"/>
    <property type="molecule type" value="Genomic_DNA"/>
</dbReference>
<accession>A0A6A6URI8</accession>
<evidence type="ECO:0000313" key="1">
    <source>
        <dbReference type="EMBL" id="KAF2674027.1"/>
    </source>
</evidence>